<evidence type="ECO:0000256" key="3">
    <source>
        <dbReference type="SAM" id="MobiDB-lite"/>
    </source>
</evidence>
<dbReference type="SUPFAM" id="SSF53474">
    <property type="entry name" value="alpha/beta-Hydrolases"/>
    <property type="match status" value="1"/>
</dbReference>
<dbReference type="EMBL" id="LSBJ02000005">
    <property type="protein sequence ID" value="OAQ64813.1"/>
    <property type="molecule type" value="Genomic_DNA"/>
</dbReference>
<reference evidence="5 6" key="1">
    <citation type="journal article" date="2016" name="PLoS Pathog.">
        <title>Biosynthesis of antibiotic leucinostatins in bio-control fungus Purpureocillium lilacinum and their inhibition on phytophthora revealed by genome mining.</title>
        <authorList>
            <person name="Wang G."/>
            <person name="Liu Z."/>
            <person name="Lin R."/>
            <person name="Li E."/>
            <person name="Mao Z."/>
            <person name="Ling J."/>
            <person name="Yang Y."/>
            <person name="Yin W.B."/>
            <person name="Xie B."/>
        </authorList>
    </citation>
    <scope>NUCLEOTIDE SEQUENCE [LARGE SCALE GENOMIC DNA]</scope>
    <source>
        <strain evidence="5">170</strain>
    </source>
</reference>
<evidence type="ECO:0000256" key="2">
    <source>
        <dbReference type="ARBA" id="ARBA00022801"/>
    </source>
</evidence>
<comment type="caution">
    <text evidence="5">The sequence shown here is derived from an EMBL/GenBank/DDBJ whole genome shotgun (WGS) entry which is preliminary data.</text>
</comment>
<feature type="domain" description="Epoxide hydrolase N-terminal" evidence="4">
    <location>
        <begin position="16"/>
        <end position="126"/>
    </location>
</feature>
<dbReference type="InterPro" id="IPR010497">
    <property type="entry name" value="Epoxide_hydro_N"/>
</dbReference>
<dbReference type="InterPro" id="IPR029058">
    <property type="entry name" value="AB_hydrolase_fold"/>
</dbReference>
<name>A0A179FII6_METCM</name>
<comment type="similarity">
    <text evidence="1">Belongs to the peptidase S33 family.</text>
</comment>
<dbReference type="Pfam" id="PF06441">
    <property type="entry name" value="EHN"/>
    <property type="match status" value="1"/>
</dbReference>
<evidence type="ECO:0000313" key="6">
    <source>
        <dbReference type="Proteomes" id="UP000078397"/>
    </source>
</evidence>
<dbReference type="PANTHER" id="PTHR21661">
    <property type="entry name" value="EPOXIDE HYDROLASE 1-RELATED"/>
    <property type="match status" value="1"/>
</dbReference>
<dbReference type="Proteomes" id="UP000078397">
    <property type="component" value="Unassembled WGS sequence"/>
</dbReference>
<proteinExistence type="inferred from homology"/>
<dbReference type="Gene3D" id="3.40.50.1820">
    <property type="entry name" value="alpha/beta hydrolase"/>
    <property type="match status" value="1"/>
</dbReference>
<gene>
    <name evidence="5" type="ORF">VFPPC_13945</name>
</gene>
<dbReference type="KEGG" id="pchm:VFPPC_13945"/>
<dbReference type="STRING" id="1380566.A0A179FII6"/>
<feature type="region of interest" description="Disordered" evidence="3">
    <location>
        <begin position="467"/>
        <end position="553"/>
    </location>
</feature>
<evidence type="ECO:0000313" key="5">
    <source>
        <dbReference type="EMBL" id="OAQ64813.1"/>
    </source>
</evidence>
<dbReference type="AlphaFoldDB" id="A0A179FII6"/>
<dbReference type="RefSeq" id="XP_018142127.1">
    <property type="nucleotide sequence ID" value="XM_018291717.1"/>
</dbReference>
<dbReference type="OrthoDB" id="7130006at2759"/>
<evidence type="ECO:0000259" key="4">
    <source>
        <dbReference type="Pfam" id="PF06441"/>
    </source>
</evidence>
<dbReference type="GO" id="GO:0097176">
    <property type="term" value="P:epoxide metabolic process"/>
    <property type="evidence" value="ECO:0007669"/>
    <property type="project" value="TreeGrafter"/>
</dbReference>
<organism evidence="5 6">
    <name type="scientific">Pochonia chlamydosporia 170</name>
    <dbReference type="NCBI Taxonomy" id="1380566"/>
    <lineage>
        <taxon>Eukaryota</taxon>
        <taxon>Fungi</taxon>
        <taxon>Dikarya</taxon>
        <taxon>Ascomycota</taxon>
        <taxon>Pezizomycotina</taxon>
        <taxon>Sordariomycetes</taxon>
        <taxon>Hypocreomycetidae</taxon>
        <taxon>Hypocreales</taxon>
        <taxon>Clavicipitaceae</taxon>
        <taxon>Pochonia</taxon>
    </lineage>
</organism>
<protein>
    <submittedName>
        <fullName evidence="5">Epoxide hydrolase</fullName>
    </submittedName>
</protein>
<keyword evidence="2 5" id="KW-0378">Hydrolase</keyword>
<feature type="compositionally biased region" description="Polar residues" evidence="3">
    <location>
        <begin position="534"/>
        <end position="544"/>
    </location>
</feature>
<accession>A0A179FII6</accession>
<sequence length="553" mass="60726">MSGSGEAAHVLDEEVKLYTIHISSKYLNLTRQKLELTRLPHDVPHPCRDEWWEPKSTVEPLVDYWLEKYSWREQEAEFNANIPQFRTAIQATSSDSPVRLHFIHSRSTHANAVPLLLIPPFPFTNLSLMHLINLFTTPDDPARDTPFHLVIPSLPGLGFSDPITSNKRMIPLIADMFDSLMQRLGYTHYLATNAAPSPNSISDIDWRVVNHIATLHPDSCLGVHLVSPSFKAPTMQSAPLEWLKWKTASTFSTPMLGYSQEDIVAFRQQPKQKQVPLMPGVGGVSKVFEPNTLSYALCDSPAGLLLFMLMVLRILGPKHEFSNKDLIQMAELTWLPGPEGTMRLLAHSASNADDLKPGSKRPKVGITAFSGTGARNERNGLEPSAALPTSGPDVHTCLAWGRSRYNIVSWQRVPGNAGLLAWERPDVLVDGVRKLTGVIVAHDNRLQESKQPGTALLEQVVVDGDGVAPAETSGTTIQAQETSPLPAPADKKDPAEQGQVGEDAKMQRPPTPMFPLMGEPSRETELAQDVGDASQGSSGGSPNTIRPMKKGRE</sequence>
<dbReference type="GO" id="GO:0004301">
    <property type="term" value="F:epoxide hydrolase activity"/>
    <property type="evidence" value="ECO:0007669"/>
    <property type="project" value="TreeGrafter"/>
</dbReference>
<keyword evidence="6" id="KW-1185">Reference proteome</keyword>
<feature type="compositionally biased region" description="Polar residues" evidence="3">
    <location>
        <begin position="472"/>
        <end position="483"/>
    </location>
</feature>
<evidence type="ECO:0000256" key="1">
    <source>
        <dbReference type="ARBA" id="ARBA00010088"/>
    </source>
</evidence>
<dbReference type="PANTHER" id="PTHR21661:SF71">
    <property type="entry name" value="EPOXIDE HYDROLASE N-TERMINAL DOMAIN-CONTAINING PROTEIN"/>
    <property type="match status" value="1"/>
</dbReference>
<dbReference type="GeneID" id="28855711"/>